<dbReference type="GO" id="GO:0004222">
    <property type="term" value="F:metalloendopeptidase activity"/>
    <property type="evidence" value="ECO:0007669"/>
    <property type="project" value="InterPro"/>
</dbReference>
<dbReference type="InterPro" id="IPR011765">
    <property type="entry name" value="Pept_M16_N"/>
</dbReference>
<dbReference type="InterPro" id="IPR001431">
    <property type="entry name" value="Pept_M16_Zn_BS"/>
</dbReference>
<protein>
    <recommendedName>
        <fullName evidence="7">Peptidase M16</fullName>
    </recommendedName>
</protein>
<dbReference type="AlphaFoldDB" id="A0A1G1YER3"/>
<dbReference type="PROSITE" id="PS00143">
    <property type="entry name" value="INSULINASE"/>
    <property type="match status" value="1"/>
</dbReference>
<organism evidence="5 6">
    <name type="scientific">Candidatus Buchananbacteria bacterium RIFCSPHIGHO2_02_FULL_45_11b</name>
    <dbReference type="NCBI Taxonomy" id="1797541"/>
    <lineage>
        <taxon>Bacteria</taxon>
        <taxon>Candidatus Buchananiibacteriota</taxon>
    </lineage>
</organism>
<evidence type="ECO:0000259" key="3">
    <source>
        <dbReference type="Pfam" id="PF00675"/>
    </source>
</evidence>
<dbReference type="EMBL" id="MHIK01000045">
    <property type="protein sequence ID" value="OGY50823.1"/>
    <property type="molecule type" value="Genomic_DNA"/>
</dbReference>
<accession>A0A1G1YER3</accession>
<dbReference type="GO" id="GO:0006508">
    <property type="term" value="P:proteolysis"/>
    <property type="evidence" value="ECO:0007669"/>
    <property type="project" value="InterPro"/>
</dbReference>
<feature type="domain" description="Peptidase M16 C-terminal" evidence="4">
    <location>
        <begin position="166"/>
        <end position="341"/>
    </location>
</feature>
<gene>
    <name evidence="5" type="ORF">A3J65_03745</name>
</gene>
<dbReference type="Pfam" id="PF05193">
    <property type="entry name" value="Peptidase_M16_C"/>
    <property type="match status" value="1"/>
</dbReference>
<dbReference type="InterPro" id="IPR011249">
    <property type="entry name" value="Metalloenz_LuxS/M16"/>
</dbReference>
<comment type="similarity">
    <text evidence="1 2">Belongs to the peptidase M16 family.</text>
</comment>
<reference evidence="5 6" key="1">
    <citation type="journal article" date="2016" name="Nat. Commun.">
        <title>Thousands of microbial genomes shed light on interconnected biogeochemical processes in an aquifer system.</title>
        <authorList>
            <person name="Anantharaman K."/>
            <person name="Brown C.T."/>
            <person name="Hug L.A."/>
            <person name="Sharon I."/>
            <person name="Castelle C.J."/>
            <person name="Probst A.J."/>
            <person name="Thomas B.C."/>
            <person name="Singh A."/>
            <person name="Wilkins M.J."/>
            <person name="Karaoz U."/>
            <person name="Brodie E.L."/>
            <person name="Williams K.H."/>
            <person name="Hubbard S.S."/>
            <person name="Banfield J.F."/>
        </authorList>
    </citation>
    <scope>NUCLEOTIDE SEQUENCE [LARGE SCALE GENOMIC DNA]</scope>
</reference>
<dbReference type="InterPro" id="IPR050361">
    <property type="entry name" value="MPP/UQCRC_Complex"/>
</dbReference>
<proteinExistence type="inferred from homology"/>
<dbReference type="Proteomes" id="UP000178501">
    <property type="component" value="Unassembled WGS sequence"/>
</dbReference>
<evidence type="ECO:0000313" key="6">
    <source>
        <dbReference type="Proteomes" id="UP000178501"/>
    </source>
</evidence>
<dbReference type="SUPFAM" id="SSF63411">
    <property type="entry name" value="LuxS/MPP-like metallohydrolase"/>
    <property type="match status" value="2"/>
</dbReference>
<evidence type="ECO:0000256" key="1">
    <source>
        <dbReference type="ARBA" id="ARBA00007261"/>
    </source>
</evidence>
<dbReference type="Pfam" id="PF00675">
    <property type="entry name" value="Peptidase_M16"/>
    <property type="match status" value="1"/>
</dbReference>
<name>A0A1G1YER3_9BACT</name>
<sequence>MHTKTKLANGLKLILAPLKETKAATVLVLLPVGSRYEKENINGASHFIEHLMFKGTKKRPTSLDLTKELDAVGAEFNAFTAKDHTGYYIKAAAEHINLAFDILSDMIFNSQFVESEMEKERGVIIEEINMYEDNPMIYVGSLFEQTLFPESSLGWQISGPKTVIKDITRNQLLAYKEKYYQPHNMVLTVAGNFKPAKAKALAAKYFKETARKKEKPGFKVFKLNQTRPQVELKTKETEQAQICLGFPAYALNDRRLYPLYLLSVILGGNMSSRLFTAVREKHGLAYYIKSDLGAFADIGELVIQAGLDKSRIKQAIALILSELKKIRDEGVTDKELASAKEFLKGKLVLGLEDSENVADWFGKQELLLNKTLTPEEKIKKIFAVKKSDLSKAAKELIREEYLNLAVIGPFKEKAEFEKLLRL</sequence>
<dbReference type="GO" id="GO:0046872">
    <property type="term" value="F:metal ion binding"/>
    <property type="evidence" value="ECO:0007669"/>
    <property type="project" value="InterPro"/>
</dbReference>
<evidence type="ECO:0000259" key="4">
    <source>
        <dbReference type="Pfam" id="PF05193"/>
    </source>
</evidence>
<evidence type="ECO:0000313" key="5">
    <source>
        <dbReference type="EMBL" id="OGY50823.1"/>
    </source>
</evidence>
<dbReference type="Gene3D" id="3.30.830.10">
    <property type="entry name" value="Metalloenzyme, LuxS/M16 peptidase-like"/>
    <property type="match status" value="2"/>
</dbReference>
<feature type="domain" description="Peptidase M16 N-terminal" evidence="3">
    <location>
        <begin position="20"/>
        <end position="160"/>
    </location>
</feature>
<dbReference type="InterPro" id="IPR007863">
    <property type="entry name" value="Peptidase_M16_C"/>
</dbReference>
<evidence type="ECO:0000256" key="2">
    <source>
        <dbReference type="RuleBase" id="RU004447"/>
    </source>
</evidence>
<dbReference type="PANTHER" id="PTHR11851">
    <property type="entry name" value="METALLOPROTEASE"/>
    <property type="match status" value="1"/>
</dbReference>
<dbReference type="PANTHER" id="PTHR11851:SF49">
    <property type="entry name" value="MITOCHONDRIAL-PROCESSING PEPTIDASE SUBUNIT ALPHA"/>
    <property type="match status" value="1"/>
</dbReference>
<comment type="caution">
    <text evidence="5">The sequence shown here is derived from an EMBL/GenBank/DDBJ whole genome shotgun (WGS) entry which is preliminary data.</text>
</comment>
<evidence type="ECO:0008006" key="7">
    <source>
        <dbReference type="Google" id="ProtNLM"/>
    </source>
</evidence>